<protein>
    <submittedName>
        <fullName evidence="9">Carbohydrate ABC transporter membrane protein 1 (CUT1 family)</fullName>
    </submittedName>
</protein>
<evidence type="ECO:0000256" key="7">
    <source>
        <dbReference type="RuleBase" id="RU363032"/>
    </source>
</evidence>
<dbReference type="CDD" id="cd06261">
    <property type="entry name" value="TM_PBP2"/>
    <property type="match status" value="1"/>
</dbReference>
<dbReference type="InterPro" id="IPR000515">
    <property type="entry name" value="MetI-like"/>
</dbReference>
<keyword evidence="5 7" id="KW-1133">Transmembrane helix</keyword>
<dbReference type="EMBL" id="VFMN01000001">
    <property type="protein sequence ID" value="TQJ10362.1"/>
    <property type="molecule type" value="Genomic_DNA"/>
</dbReference>
<dbReference type="GO" id="GO:0055085">
    <property type="term" value="P:transmembrane transport"/>
    <property type="evidence" value="ECO:0007669"/>
    <property type="project" value="InterPro"/>
</dbReference>
<comment type="caution">
    <text evidence="9">The sequence shown here is derived from an EMBL/GenBank/DDBJ whole genome shotgun (WGS) entry which is preliminary data.</text>
</comment>
<feature type="domain" description="ABC transmembrane type-1" evidence="8">
    <location>
        <begin position="87"/>
        <end position="311"/>
    </location>
</feature>
<feature type="transmembrane region" description="Helical" evidence="7">
    <location>
        <begin position="26"/>
        <end position="53"/>
    </location>
</feature>
<evidence type="ECO:0000259" key="8">
    <source>
        <dbReference type="PROSITE" id="PS50928"/>
    </source>
</evidence>
<reference evidence="9 10" key="1">
    <citation type="submission" date="2019-06" db="EMBL/GenBank/DDBJ databases">
        <title>Sequencing the genomes of 1000 actinobacteria strains.</title>
        <authorList>
            <person name="Klenk H.-P."/>
        </authorList>
    </citation>
    <scope>NUCLEOTIDE SEQUENCE [LARGE SCALE GENOMIC DNA]</scope>
    <source>
        <strain evidence="9 10">DSM 18607</strain>
    </source>
</reference>
<dbReference type="PROSITE" id="PS50928">
    <property type="entry name" value="ABC_TM1"/>
    <property type="match status" value="1"/>
</dbReference>
<accession>A0A542E4T7</accession>
<comment type="subcellular location">
    <subcellularLocation>
        <location evidence="1 7">Cell membrane</location>
        <topology evidence="1 7">Multi-pass membrane protein</topology>
    </subcellularLocation>
</comment>
<organism evidence="9 10">
    <name type="scientific">Lapillicoccus jejuensis</name>
    <dbReference type="NCBI Taxonomy" id="402171"/>
    <lineage>
        <taxon>Bacteria</taxon>
        <taxon>Bacillati</taxon>
        <taxon>Actinomycetota</taxon>
        <taxon>Actinomycetes</taxon>
        <taxon>Micrococcales</taxon>
        <taxon>Intrasporangiaceae</taxon>
        <taxon>Lapillicoccus</taxon>
    </lineage>
</organism>
<keyword evidence="6 7" id="KW-0472">Membrane</keyword>
<feature type="transmembrane region" description="Helical" evidence="7">
    <location>
        <begin position="184"/>
        <end position="209"/>
    </location>
</feature>
<dbReference type="Proteomes" id="UP000317893">
    <property type="component" value="Unassembled WGS sequence"/>
</dbReference>
<proteinExistence type="inferred from homology"/>
<evidence type="ECO:0000256" key="5">
    <source>
        <dbReference type="ARBA" id="ARBA00022989"/>
    </source>
</evidence>
<dbReference type="Pfam" id="PF00528">
    <property type="entry name" value="BPD_transp_1"/>
    <property type="match status" value="1"/>
</dbReference>
<evidence type="ECO:0000313" key="10">
    <source>
        <dbReference type="Proteomes" id="UP000317893"/>
    </source>
</evidence>
<keyword evidence="2 7" id="KW-0813">Transport</keyword>
<dbReference type="InterPro" id="IPR035906">
    <property type="entry name" value="MetI-like_sf"/>
</dbReference>
<evidence type="ECO:0000313" key="9">
    <source>
        <dbReference type="EMBL" id="TQJ10362.1"/>
    </source>
</evidence>
<keyword evidence="3" id="KW-1003">Cell membrane</keyword>
<gene>
    <name evidence="9" type="ORF">FB458_3482</name>
</gene>
<evidence type="ECO:0000256" key="2">
    <source>
        <dbReference type="ARBA" id="ARBA00022448"/>
    </source>
</evidence>
<dbReference type="Gene3D" id="1.10.3720.10">
    <property type="entry name" value="MetI-like"/>
    <property type="match status" value="1"/>
</dbReference>
<dbReference type="RefSeq" id="WP_141849594.1">
    <property type="nucleotide sequence ID" value="NZ_VFMN01000001.1"/>
</dbReference>
<feature type="transmembrane region" description="Helical" evidence="7">
    <location>
        <begin position="91"/>
        <end position="117"/>
    </location>
</feature>
<feature type="transmembrane region" description="Helical" evidence="7">
    <location>
        <begin position="129"/>
        <end position="150"/>
    </location>
</feature>
<dbReference type="GO" id="GO:0005886">
    <property type="term" value="C:plasma membrane"/>
    <property type="evidence" value="ECO:0007669"/>
    <property type="project" value="UniProtKB-SubCell"/>
</dbReference>
<feature type="transmembrane region" description="Helical" evidence="7">
    <location>
        <begin position="290"/>
        <end position="313"/>
    </location>
</feature>
<dbReference type="OrthoDB" id="9805974at2"/>
<feature type="transmembrane region" description="Helical" evidence="7">
    <location>
        <begin position="246"/>
        <end position="265"/>
    </location>
</feature>
<evidence type="ECO:0000256" key="1">
    <source>
        <dbReference type="ARBA" id="ARBA00004651"/>
    </source>
</evidence>
<dbReference type="PANTHER" id="PTHR30193:SF41">
    <property type="entry name" value="DIACETYLCHITOBIOSE UPTAKE SYSTEM PERMEASE PROTEIN NGCF"/>
    <property type="match status" value="1"/>
</dbReference>
<keyword evidence="10" id="KW-1185">Reference proteome</keyword>
<dbReference type="AlphaFoldDB" id="A0A542E4T7"/>
<evidence type="ECO:0000256" key="4">
    <source>
        <dbReference type="ARBA" id="ARBA00022692"/>
    </source>
</evidence>
<sequence>MTAPAQAPAAGGKAPRRRRPLSFDRISFFAVFLLVPLALYLYLVVSPIIQAFYFSLTDWSGYDNNPNFVGLTNYVNLVHDDLFWTALRNNIVLAIVLPLVTVVLSLTLATLVTVGGSSRGQTRGIGGSGFYRVVSFFPYCIPAIVTGILWQQIYSPQGGLLNGFLDVIGFHNLANTPWLGDPNLALGAIVVAIVWSFVGFYMVLFVAAIKSIPAEIYEAARLDGAGRLRTAVRITVPLIRDNVNTAVVYLAILGLDAFTYMAVLAPSGGPDNRALVVTQYLYTNFTNAKYGYAIAMGVALALVTLVVSIGVLVSSRKQEVEL</sequence>
<name>A0A542E4T7_9MICO</name>
<keyword evidence="4 7" id="KW-0812">Transmembrane</keyword>
<dbReference type="PANTHER" id="PTHR30193">
    <property type="entry name" value="ABC TRANSPORTER PERMEASE PROTEIN"/>
    <property type="match status" value="1"/>
</dbReference>
<evidence type="ECO:0000256" key="6">
    <source>
        <dbReference type="ARBA" id="ARBA00023136"/>
    </source>
</evidence>
<comment type="similarity">
    <text evidence="7">Belongs to the binding-protein-dependent transport system permease family.</text>
</comment>
<dbReference type="InterPro" id="IPR051393">
    <property type="entry name" value="ABC_transporter_permease"/>
</dbReference>
<evidence type="ECO:0000256" key="3">
    <source>
        <dbReference type="ARBA" id="ARBA00022475"/>
    </source>
</evidence>
<dbReference type="SUPFAM" id="SSF161098">
    <property type="entry name" value="MetI-like"/>
    <property type="match status" value="1"/>
</dbReference>